<dbReference type="InterPro" id="IPR013974">
    <property type="entry name" value="SAF"/>
</dbReference>
<dbReference type="EMBL" id="NVWI01000007">
    <property type="protein sequence ID" value="PCJ40827.1"/>
    <property type="molecule type" value="Genomic_DNA"/>
</dbReference>
<keyword evidence="5" id="KW-0574">Periplasm</keyword>
<dbReference type="Proteomes" id="UP000228987">
    <property type="component" value="Unassembled WGS sequence"/>
</dbReference>
<dbReference type="Gene3D" id="3.90.1210.10">
    <property type="entry name" value="Antifreeze-like/N-acetylneuraminic acid synthase C-terminal domain"/>
    <property type="match status" value="1"/>
</dbReference>
<proteinExistence type="inferred from homology"/>
<comment type="similarity">
    <text evidence="2">Belongs to the FlgA family.</text>
</comment>
<evidence type="ECO:0000313" key="10">
    <source>
        <dbReference type="Proteomes" id="UP000228987"/>
    </source>
</evidence>
<keyword evidence="9" id="KW-0282">Flagellum</keyword>
<feature type="domain" description="SAF" evidence="8">
    <location>
        <begin position="135"/>
        <end position="197"/>
    </location>
</feature>
<dbReference type="SMART" id="SM00858">
    <property type="entry name" value="SAF"/>
    <property type="match status" value="1"/>
</dbReference>
<evidence type="ECO:0000256" key="6">
    <source>
        <dbReference type="ARBA" id="ARBA00025643"/>
    </source>
</evidence>
<evidence type="ECO:0000256" key="4">
    <source>
        <dbReference type="ARBA" id="ARBA00022729"/>
    </source>
</evidence>
<sequence length="260" mass="28430">MVVKILTQHFNTIYRRCCLTLCCLALCCLTMALVSAPVFSAESTAESAVQYEALDSIRETAENFALNQVDHENLRQITATAVTLDSRLQLNKCESPLEAFAATMTNNIARMTVGIRCIGDKPWTLYVPININAIAGVIFPTRPLSRGEILQRSDLEIRELPLSNLPANYLSQIDELTGMELTRPVNTRVALTLNAVKTRNIVQQGQAVIILAKGGSIEVRMNGTAMRSGSYGDLIPVLNITSGRTIEATVLNESTVSVNM</sequence>
<protein>
    <recommendedName>
        <fullName evidence="3">Flagella basal body P-ring formation protein FlgA</fullName>
    </recommendedName>
</protein>
<keyword evidence="4 7" id="KW-0732">Signal</keyword>
<dbReference type="NCBIfam" id="TIGR03170">
    <property type="entry name" value="flgA_cterm"/>
    <property type="match status" value="1"/>
</dbReference>
<evidence type="ECO:0000256" key="3">
    <source>
        <dbReference type="ARBA" id="ARBA00014754"/>
    </source>
</evidence>
<reference evidence="10" key="1">
    <citation type="submission" date="2017-08" db="EMBL/GenBank/DDBJ databases">
        <title>A dynamic microbial community with high functional redundancy inhabits the cold, oxic subseafloor aquifer.</title>
        <authorList>
            <person name="Tully B.J."/>
            <person name="Wheat C.G."/>
            <person name="Glazer B.T."/>
            <person name="Huber J.A."/>
        </authorList>
    </citation>
    <scope>NUCLEOTIDE SEQUENCE [LARGE SCALE GENOMIC DNA]</scope>
</reference>
<dbReference type="InterPro" id="IPR039246">
    <property type="entry name" value="Flagellar_FlgA"/>
</dbReference>
<dbReference type="GO" id="GO:0044780">
    <property type="term" value="P:bacterial-type flagellum assembly"/>
    <property type="evidence" value="ECO:0007669"/>
    <property type="project" value="InterPro"/>
</dbReference>
<accession>A0A2A5CAG4</accession>
<gene>
    <name evidence="9" type="ORF">COA71_09495</name>
</gene>
<dbReference type="GO" id="GO:0042597">
    <property type="term" value="C:periplasmic space"/>
    <property type="evidence" value="ECO:0007669"/>
    <property type="project" value="UniProtKB-SubCell"/>
</dbReference>
<dbReference type="Gene3D" id="2.30.30.760">
    <property type="match status" value="1"/>
</dbReference>
<evidence type="ECO:0000256" key="5">
    <source>
        <dbReference type="ARBA" id="ARBA00022764"/>
    </source>
</evidence>
<dbReference type="CDD" id="cd11614">
    <property type="entry name" value="SAF_CpaB_FlgA_like"/>
    <property type="match status" value="1"/>
</dbReference>
<evidence type="ECO:0000256" key="2">
    <source>
        <dbReference type="ARBA" id="ARBA00010474"/>
    </source>
</evidence>
<evidence type="ECO:0000256" key="1">
    <source>
        <dbReference type="ARBA" id="ARBA00004418"/>
    </source>
</evidence>
<comment type="caution">
    <text evidence="9">The sequence shown here is derived from an EMBL/GenBank/DDBJ whole genome shotgun (WGS) entry which is preliminary data.</text>
</comment>
<dbReference type="Pfam" id="PF13144">
    <property type="entry name" value="ChapFlgA"/>
    <property type="match status" value="1"/>
</dbReference>
<dbReference type="Pfam" id="PF17656">
    <property type="entry name" value="ChapFlgA_N"/>
    <property type="match status" value="1"/>
</dbReference>
<dbReference type="InterPro" id="IPR017585">
    <property type="entry name" value="SAF_FlgA"/>
</dbReference>
<dbReference type="InterPro" id="IPR041231">
    <property type="entry name" value="FlgA_N"/>
</dbReference>
<dbReference type="PANTHER" id="PTHR36307">
    <property type="entry name" value="FLAGELLA BASAL BODY P-RING FORMATION PROTEIN FLGA"/>
    <property type="match status" value="1"/>
</dbReference>
<evidence type="ECO:0000256" key="7">
    <source>
        <dbReference type="SAM" id="SignalP"/>
    </source>
</evidence>
<keyword evidence="9" id="KW-0969">Cilium</keyword>
<evidence type="ECO:0000259" key="8">
    <source>
        <dbReference type="SMART" id="SM00858"/>
    </source>
</evidence>
<name>A0A2A5CAG4_9GAMM</name>
<organism evidence="9 10">
    <name type="scientific">SAR86 cluster bacterium</name>
    <dbReference type="NCBI Taxonomy" id="2030880"/>
    <lineage>
        <taxon>Bacteria</taxon>
        <taxon>Pseudomonadati</taxon>
        <taxon>Pseudomonadota</taxon>
        <taxon>Gammaproteobacteria</taxon>
        <taxon>SAR86 cluster</taxon>
    </lineage>
</organism>
<feature type="chain" id="PRO_5013195798" description="Flagella basal body P-ring formation protein FlgA" evidence="7">
    <location>
        <begin position="41"/>
        <end position="260"/>
    </location>
</feature>
<dbReference type="AlphaFoldDB" id="A0A2A5CAG4"/>
<keyword evidence="9" id="KW-0966">Cell projection</keyword>
<evidence type="ECO:0000313" key="9">
    <source>
        <dbReference type="EMBL" id="PCJ40827.1"/>
    </source>
</evidence>
<comment type="function">
    <text evidence="6">Involved in the assembly process of the P-ring formation. It may associate with FlgF on the rod constituting a structure essential for the P-ring assembly or may act as a modulator protein for the P-ring assembly.</text>
</comment>
<comment type="subcellular location">
    <subcellularLocation>
        <location evidence="1">Periplasm</location>
    </subcellularLocation>
</comment>
<feature type="signal peptide" evidence="7">
    <location>
        <begin position="1"/>
        <end position="40"/>
    </location>
</feature>
<dbReference type="PANTHER" id="PTHR36307:SF1">
    <property type="entry name" value="FLAGELLA BASAL BODY P-RING FORMATION PROTEIN FLGA"/>
    <property type="match status" value="1"/>
</dbReference>